<gene>
    <name evidence="1" type="ORF">K7H17_12045</name>
</gene>
<comment type="caution">
    <text evidence="1">The sequence shown here is derived from an EMBL/GenBank/DDBJ whole genome shotgun (WGS) entry which is preliminary data.</text>
</comment>
<dbReference type="Proteomes" id="UP001138989">
    <property type="component" value="Unassembled WGS sequence"/>
</dbReference>
<dbReference type="SUPFAM" id="SSF46955">
    <property type="entry name" value="Putative DNA-binding domain"/>
    <property type="match status" value="1"/>
</dbReference>
<evidence type="ECO:0000313" key="2">
    <source>
        <dbReference type="Proteomes" id="UP001138989"/>
    </source>
</evidence>
<sequence>MEKDTAALAKEMGFLTEEQVALLAKVKVETLDEWRRRGKGPDYVRFGTAVFYDISDIKAHLLSIKKTVGCGREAMLRSI</sequence>
<name>A0A9X1N400_9GAMM</name>
<accession>A0A9X1N400</accession>
<evidence type="ECO:0000313" key="1">
    <source>
        <dbReference type="EMBL" id="MCD1608598.1"/>
    </source>
</evidence>
<dbReference type="EMBL" id="JAINWF010000006">
    <property type="protein sequence ID" value="MCD1608598.1"/>
    <property type="molecule type" value="Genomic_DNA"/>
</dbReference>
<organism evidence="1 2">
    <name type="scientific">Stutzerimonas kunmingensis</name>
    <dbReference type="NCBI Taxonomy" id="1211807"/>
    <lineage>
        <taxon>Bacteria</taxon>
        <taxon>Pseudomonadati</taxon>
        <taxon>Pseudomonadota</taxon>
        <taxon>Gammaproteobacteria</taxon>
        <taxon>Pseudomonadales</taxon>
        <taxon>Pseudomonadaceae</taxon>
        <taxon>Stutzerimonas</taxon>
    </lineage>
</organism>
<dbReference type="RefSeq" id="WP_230697676.1">
    <property type="nucleotide sequence ID" value="NZ_JAINWF010000006.1"/>
</dbReference>
<reference evidence="1" key="1">
    <citation type="submission" date="2021-08" db="EMBL/GenBank/DDBJ databases">
        <title>Isolation and characterization of neutrophilic mixotrophic iron-oxidizing bacteria from deep-sea hydrothermal vents.</title>
        <authorList>
            <person name="He Y."/>
        </authorList>
    </citation>
    <scope>NUCLEOTIDE SEQUENCE</scope>
    <source>
        <strain evidence="1">IOP_13</strain>
    </source>
</reference>
<keyword evidence="2" id="KW-1185">Reference proteome</keyword>
<proteinExistence type="predicted"/>
<dbReference type="AlphaFoldDB" id="A0A9X1N400"/>
<dbReference type="InterPro" id="IPR009061">
    <property type="entry name" value="DNA-bd_dom_put_sf"/>
</dbReference>
<protein>
    <submittedName>
        <fullName evidence="1">Helix-turn-helix domain-containing protein</fullName>
    </submittedName>
</protein>